<dbReference type="Pfam" id="PF03861">
    <property type="entry name" value="ANTAR"/>
    <property type="match status" value="1"/>
</dbReference>
<keyword evidence="4" id="KW-0175">Coiled coil</keyword>
<reference evidence="8" key="1">
    <citation type="submission" date="2016-10" db="EMBL/GenBank/DDBJ databases">
        <authorList>
            <person name="Varghese N."/>
            <person name="Submissions S."/>
        </authorList>
    </citation>
    <scope>NUCLEOTIDE SEQUENCE [LARGE SCALE GENOMIC DNA]</scope>
    <source>
        <strain evidence="8">DSM 3669</strain>
    </source>
</reference>
<proteinExistence type="predicted"/>
<feature type="domain" description="Response regulatory" evidence="5">
    <location>
        <begin position="5"/>
        <end position="118"/>
    </location>
</feature>
<feature type="modified residue" description="4-aspartylphosphate" evidence="3">
    <location>
        <position position="55"/>
    </location>
</feature>
<evidence type="ECO:0000256" key="4">
    <source>
        <dbReference type="SAM" id="Coils"/>
    </source>
</evidence>
<evidence type="ECO:0000256" key="1">
    <source>
        <dbReference type="ARBA" id="ARBA00018672"/>
    </source>
</evidence>
<evidence type="ECO:0000313" key="7">
    <source>
        <dbReference type="EMBL" id="SFR07347.1"/>
    </source>
</evidence>
<dbReference type="RefSeq" id="WP_092483557.1">
    <property type="nucleotide sequence ID" value="NZ_FOYM01000014.1"/>
</dbReference>
<protein>
    <recommendedName>
        <fullName evidence="1">Stage 0 sporulation protein A homolog</fullName>
    </recommendedName>
</protein>
<keyword evidence="8" id="KW-1185">Reference proteome</keyword>
<feature type="coiled-coil region" evidence="4">
    <location>
        <begin position="117"/>
        <end position="147"/>
    </location>
</feature>
<dbReference type="AlphaFoldDB" id="A0A1I6DPP1"/>
<dbReference type="Pfam" id="PF00072">
    <property type="entry name" value="Response_reg"/>
    <property type="match status" value="1"/>
</dbReference>
<dbReference type="STRING" id="39060.SAMN05660706_11489"/>
<sequence length="191" mass="21646">MLGTRIMLANADKVLHQQLMEILQRSGYVVVAEPADAKAALQEALKYEPDVIVVDDNLPGGSLMFAGYIREHNLAPVVLITSYSEKDMMEISRVPGIFGIITKPVHESYVLPVVEVAINAFNNILSLEREIKKYKQELENRKLLERAKGLLMDRRSMSESEAFRYMQKISMDKCIPITKVAKNIIVKLQKQ</sequence>
<dbReference type="SMART" id="SM01012">
    <property type="entry name" value="ANTAR"/>
    <property type="match status" value="1"/>
</dbReference>
<dbReference type="InterPro" id="IPR011006">
    <property type="entry name" value="CheY-like_superfamily"/>
</dbReference>
<comment type="function">
    <text evidence="2">May play the central regulatory role in sporulation. It may be an element of the effector pathway responsible for the activation of sporulation genes in response to nutritional stress. Spo0A may act in concert with spo0H (a sigma factor) to control the expression of some genes that are critical to the sporulation process.</text>
</comment>
<dbReference type="OrthoDB" id="9808843at2"/>
<dbReference type="PANTHER" id="PTHR43367:SF1">
    <property type="entry name" value="TWO-COMPONENT RESPONSE REGULATOR-LIKE APRR6-RELATED"/>
    <property type="match status" value="1"/>
</dbReference>
<dbReference type="SMART" id="SM00448">
    <property type="entry name" value="REC"/>
    <property type="match status" value="1"/>
</dbReference>
<dbReference type="PROSITE" id="PS50921">
    <property type="entry name" value="ANTAR"/>
    <property type="match status" value="1"/>
</dbReference>
<name>A0A1I6DPP1_9FIRM</name>
<dbReference type="InterPro" id="IPR036388">
    <property type="entry name" value="WH-like_DNA-bd_sf"/>
</dbReference>
<dbReference type="GO" id="GO:0000160">
    <property type="term" value="P:phosphorelay signal transduction system"/>
    <property type="evidence" value="ECO:0007669"/>
    <property type="project" value="InterPro"/>
</dbReference>
<evidence type="ECO:0000259" key="5">
    <source>
        <dbReference type="PROSITE" id="PS50110"/>
    </source>
</evidence>
<organism evidence="7 8">
    <name type="scientific">Desulfoscipio geothermicus DSM 3669</name>
    <dbReference type="NCBI Taxonomy" id="1121426"/>
    <lineage>
        <taxon>Bacteria</taxon>
        <taxon>Bacillati</taxon>
        <taxon>Bacillota</taxon>
        <taxon>Clostridia</taxon>
        <taxon>Eubacteriales</taxon>
        <taxon>Desulfallaceae</taxon>
        <taxon>Desulfoscipio</taxon>
    </lineage>
</organism>
<evidence type="ECO:0000313" key="8">
    <source>
        <dbReference type="Proteomes" id="UP000199584"/>
    </source>
</evidence>
<dbReference type="InterPro" id="IPR001789">
    <property type="entry name" value="Sig_transdc_resp-reg_receiver"/>
</dbReference>
<evidence type="ECO:0000256" key="3">
    <source>
        <dbReference type="PROSITE-ProRule" id="PRU00169"/>
    </source>
</evidence>
<evidence type="ECO:0000259" key="6">
    <source>
        <dbReference type="PROSITE" id="PS50921"/>
    </source>
</evidence>
<keyword evidence="3" id="KW-0597">Phosphoprotein</keyword>
<dbReference type="Proteomes" id="UP000199584">
    <property type="component" value="Unassembled WGS sequence"/>
</dbReference>
<dbReference type="PIRSF" id="PIRSF036382">
    <property type="entry name" value="RR_antiterm"/>
    <property type="match status" value="1"/>
</dbReference>
<dbReference type="InterPro" id="IPR008327">
    <property type="entry name" value="Sig_transdc_resp-reg_antiterm"/>
</dbReference>
<dbReference type="GO" id="GO:0003723">
    <property type="term" value="F:RNA binding"/>
    <property type="evidence" value="ECO:0007669"/>
    <property type="project" value="InterPro"/>
</dbReference>
<accession>A0A1I6DPP1</accession>
<dbReference type="PANTHER" id="PTHR43367">
    <property type="match status" value="1"/>
</dbReference>
<feature type="domain" description="ANTAR" evidence="6">
    <location>
        <begin position="124"/>
        <end position="185"/>
    </location>
</feature>
<dbReference type="Gene3D" id="1.10.10.10">
    <property type="entry name" value="Winged helix-like DNA-binding domain superfamily/Winged helix DNA-binding domain"/>
    <property type="match status" value="1"/>
</dbReference>
<dbReference type="InterPro" id="IPR005561">
    <property type="entry name" value="ANTAR"/>
</dbReference>
<evidence type="ECO:0000256" key="2">
    <source>
        <dbReference type="ARBA" id="ARBA00024867"/>
    </source>
</evidence>
<dbReference type="PROSITE" id="PS50110">
    <property type="entry name" value="RESPONSE_REGULATORY"/>
    <property type="match status" value="1"/>
</dbReference>
<dbReference type="EMBL" id="FOYM01000014">
    <property type="protein sequence ID" value="SFR07347.1"/>
    <property type="molecule type" value="Genomic_DNA"/>
</dbReference>
<gene>
    <name evidence="7" type="ORF">SAMN05660706_11489</name>
</gene>
<dbReference type="SUPFAM" id="SSF52172">
    <property type="entry name" value="CheY-like"/>
    <property type="match status" value="1"/>
</dbReference>
<dbReference type="Gene3D" id="3.40.50.2300">
    <property type="match status" value="1"/>
</dbReference>